<evidence type="ECO:0000313" key="9">
    <source>
        <dbReference type="Proteomes" id="UP000249417"/>
    </source>
</evidence>
<evidence type="ECO:0000256" key="3">
    <source>
        <dbReference type="ARBA" id="ARBA00022692"/>
    </source>
</evidence>
<reference evidence="8 9" key="1">
    <citation type="submission" date="2017-08" db="EMBL/GenBank/DDBJ databases">
        <title>Infants hospitalized years apart are colonized by the same room-sourced microbial strains.</title>
        <authorList>
            <person name="Brooks B."/>
            <person name="Olm M.R."/>
            <person name="Firek B.A."/>
            <person name="Baker R."/>
            <person name="Thomas B.C."/>
            <person name="Morowitz M.J."/>
            <person name="Banfield J.F."/>
        </authorList>
    </citation>
    <scope>NUCLEOTIDE SEQUENCE [LARGE SCALE GENOMIC DNA]</scope>
    <source>
        <strain evidence="8">S2_005_002_R2_29</strain>
    </source>
</reference>
<evidence type="ECO:0000313" key="8">
    <source>
        <dbReference type="EMBL" id="PZQ44141.1"/>
    </source>
</evidence>
<feature type="transmembrane region" description="Helical" evidence="6">
    <location>
        <begin position="52"/>
        <end position="77"/>
    </location>
</feature>
<feature type="transmembrane region" description="Helical" evidence="6">
    <location>
        <begin position="207"/>
        <end position="230"/>
    </location>
</feature>
<dbReference type="GO" id="GO:0007165">
    <property type="term" value="P:signal transduction"/>
    <property type="evidence" value="ECO:0007669"/>
    <property type="project" value="UniProtKB-ARBA"/>
</dbReference>
<name>A0A2W5MS82_9BACT</name>
<organism evidence="8 9">
    <name type="scientific">Micavibrio aeruginosavorus</name>
    <dbReference type="NCBI Taxonomy" id="349221"/>
    <lineage>
        <taxon>Bacteria</taxon>
        <taxon>Pseudomonadati</taxon>
        <taxon>Bdellovibrionota</taxon>
        <taxon>Bdellovibrionia</taxon>
        <taxon>Bdellovibrionales</taxon>
        <taxon>Pseudobdellovibrionaceae</taxon>
        <taxon>Micavibrio</taxon>
    </lineage>
</organism>
<evidence type="ECO:0000259" key="7">
    <source>
        <dbReference type="PROSITE" id="PS50839"/>
    </source>
</evidence>
<feature type="domain" description="CHASE" evidence="7">
    <location>
        <begin position="276"/>
        <end position="493"/>
    </location>
</feature>
<evidence type="ECO:0000256" key="6">
    <source>
        <dbReference type="SAM" id="Phobius"/>
    </source>
</evidence>
<evidence type="ECO:0000256" key="1">
    <source>
        <dbReference type="ARBA" id="ARBA00004651"/>
    </source>
</evidence>
<feature type="transmembrane region" description="Helical" evidence="6">
    <location>
        <begin position="20"/>
        <end position="40"/>
    </location>
</feature>
<comment type="subcellular location">
    <subcellularLocation>
        <location evidence="1">Cell membrane</location>
        <topology evidence="1">Multi-pass membrane protein</topology>
    </subcellularLocation>
</comment>
<dbReference type="SMART" id="SM01079">
    <property type="entry name" value="CHASE"/>
    <property type="match status" value="1"/>
</dbReference>
<evidence type="ECO:0000256" key="4">
    <source>
        <dbReference type="ARBA" id="ARBA00022989"/>
    </source>
</evidence>
<feature type="transmembrane region" description="Helical" evidence="6">
    <location>
        <begin position="172"/>
        <end position="195"/>
    </location>
</feature>
<keyword evidence="5 6" id="KW-0472">Membrane</keyword>
<accession>A0A2W5MS82</accession>
<dbReference type="EMBL" id="QFQB01000108">
    <property type="protein sequence ID" value="PZQ44141.1"/>
    <property type="molecule type" value="Genomic_DNA"/>
</dbReference>
<dbReference type="Pfam" id="PF03924">
    <property type="entry name" value="CHASE"/>
    <property type="match status" value="1"/>
</dbReference>
<dbReference type="GO" id="GO:0005886">
    <property type="term" value="C:plasma membrane"/>
    <property type="evidence" value="ECO:0007669"/>
    <property type="project" value="UniProtKB-SubCell"/>
</dbReference>
<dbReference type="InterPro" id="IPR042240">
    <property type="entry name" value="CHASE_sf"/>
</dbReference>
<evidence type="ECO:0000256" key="2">
    <source>
        <dbReference type="ARBA" id="ARBA00022475"/>
    </source>
</evidence>
<feature type="domain" description="CHASE" evidence="7">
    <location>
        <begin position="641"/>
        <end position="714"/>
    </location>
</feature>
<feature type="transmembrane region" description="Helical" evidence="6">
    <location>
        <begin position="547"/>
        <end position="568"/>
    </location>
</feature>
<dbReference type="Proteomes" id="UP000249417">
    <property type="component" value="Unassembled WGS sequence"/>
</dbReference>
<feature type="non-terminal residue" evidence="8">
    <location>
        <position position="714"/>
    </location>
</feature>
<gene>
    <name evidence="8" type="ORF">DI551_10745</name>
</gene>
<protein>
    <recommendedName>
        <fullName evidence="7">CHASE domain-containing protein</fullName>
    </recommendedName>
</protein>
<dbReference type="Pfam" id="PF05231">
    <property type="entry name" value="MASE1"/>
    <property type="match status" value="1"/>
</dbReference>
<dbReference type="PROSITE" id="PS50839">
    <property type="entry name" value="CHASE"/>
    <property type="match status" value="2"/>
</dbReference>
<dbReference type="GO" id="GO:0003824">
    <property type="term" value="F:catalytic activity"/>
    <property type="evidence" value="ECO:0007669"/>
    <property type="project" value="UniProtKB-ARBA"/>
</dbReference>
<feature type="transmembrane region" description="Helical" evidence="6">
    <location>
        <begin position="137"/>
        <end position="160"/>
    </location>
</feature>
<dbReference type="InterPro" id="IPR006189">
    <property type="entry name" value="CHASE_dom"/>
</dbReference>
<proteinExistence type="predicted"/>
<dbReference type="InterPro" id="IPR007895">
    <property type="entry name" value="MASE1"/>
</dbReference>
<keyword evidence="4 6" id="KW-1133">Transmembrane helix</keyword>
<evidence type="ECO:0000256" key="5">
    <source>
        <dbReference type="ARBA" id="ARBA00023136"/>
    </source>
</evidence>
<dbReference type="AlphaFoldDB" id="A0A2W5MS82"/>
<sequence>MPHTSITEKVNISVRDILRPSLLLAVLYIATGKIGLELAVPPGYATMIWPPSGIAVGMFLVYGWRLWPGILIGSFLLNSYVGGAFETPSLFFDVHHIVPAATIAAGSTLQSLVSWLLADRLIGLPLNISRVRQVSFLFFLCGPLACIIAASVGTATLYKFNLIGMGDIGGNWLSWWSGDVFGILVFTPLIILSPLGAREKLRWKGSIISSLPFLAILTIILPLGLSFYVWKITSEKAYAESSVEFNSLVQDNENALMSRMMSYSHALSGGLAFFQNVPSLTRETWNNYASSIALRDNYPGINGIGVIYPVESGNLKTFVDSARKDGAPDFNIRQEINSETNYLIKYIYPEENNEAAIGLNIAFEKNRKDAADISRDTAKPTITRKIILVQDKKKSPGFLLMYPIYDPSFRRATIEQRRDAFRGWIYAPFVASKFFESLTEGQERFFQLRIYDGQTEDPKNLIYSSKNEGAFSTHPSFRVVKTIDVMQQKWLAVWESTKTYDRREASDEPLIVLIWGLSFTFMFTVLLIVFSVRRLTTLELIVRDRAYLIPTLVFLMTFGGAFCLYKVVRDKEETYIAYALESQAESMASIISVDSREILLAMRRMGDRWTDSNRTSISLWRDDAKNYVEDFFSLNAVAWVDETYHIRNIFPLSGYERQVGLSIADSREKQKMLFEITKKSKEHVSVPIQLLNGEIGFSVYVPIRKDNKNDGFIV</sequence>
<dbReference type="Gene3D" id="3.30.450.350">
    <property type="entry name" value="CHASE domain"/>
    <property type="match status" value="1"/>
</dbReference>
<keyword evidence="3 6" id="KW-0812">Transmembrane</keyword>
<comment type="caution">
    <text evidence="8">The sequence shown here is derived from an EMBL/GenBank/DDBJ whole genome shotgun (WGS) entry which is preliminary data.</text>
</comment>
<keyword evidence="2" id="KW-1003">Cell membrane</keyword>
<feature type="transmembrane region" description="Helical" evidence="6">
    <location>
        <begin position="510"/>
        <end position="535"/>
    </location>
</feature>